<gene>
    <name evidence="2" type="ORF">E2C01_058637</name>
</gene>
<evidence type="ECO:0000313" key="2">
    <source>
        <dbReference type="EMBL" id="MPC64519.1"/>
    </source>
</evidence>
<organism evidence="2 3">
    <name type="scientific">Portunus trituberculatus</name>
    <name type="common">Swimming crab</name>
    <name type="synonym">Neptunus trituberculatus</name>
    <dbReference type="NCBI Taxonomy" id="210409"/>
    <lineage>
        <taxon>Eukaryota</taxon>
        <taxon>Metazoa</taxon>
        <taxon>Ecdysozoa</taxon>
        <taxon>Arthropoda</taxon>
        <taxon>Crustacea</taxon>
        <taxon>Multicrustacea</taxon>
        <taxon>Malacostraca</taxon>
        <taxon>Eumalacostraca</taxon>
        <taxon>Eucarida</taxon>
        <taxon>Decapoda</taxon>
        <taxon>Pleocyemata</taxon>
        <taxon>Brachyura</taxon>
        <taxon>Eubrachyura</taxon>
        <taxon>Portunoidea</taxon>
        <taxon>Portunidae</taxon>
        <taxon>Portuninae</taxon>
        <taxon>Portunus</taxon>
    </lineage>
</organism>
<protein>
    <submittedName>
        <fullName evidence="2">Uncharacterized protein</fullName>
    </submittedName>
</protein>
<reference evidence="2 3" key="1">
    <citation type="submission" date="2019-05" db="EMBL/GenBank/DDBJ databases">
        <title>Another draft genome of Portunus trituberculatus and its Hox gene families provides insights of decapod evolution.</title>
        <authorList>
            <person name="Jeong J.-H."/>
            <person name="Song I."/>
            <person name="Kim S."/>
            <person name="Choi T."/>
            <person name="Kim D."/>
            <person name="Ryu S."/>
            <person name="Kim W."/>
        </authorList>
    </citation>
    <scope>NUCLEOTIDE SEQUENCE [LARGE SCALE GENOMIC DNA]</scope>
    <source>
        <tissue evidence="2">Muscle</tissue>
    </source>
</reference>
<dbReference type="Proteomes" id="UP000324222">
    <property type="component" value="Unassembled WGS sequence"/>
</dbReference>
<evidence type="ECO:0000256" key="1">
    <source>
        <dbReference type="SAM" id="MobiDB-lite"/>
    </source>
</evidence>
<accession>A0A5B7H3J8</accession>
<name>A0A5B7H3J8_PORTR</name>
<comment type="caution">
    <text evidence="2">The sequence shown here is derived from an EMBL/GenBank/DDBJ whole genome shotgun (WGS) entry which is preliminary data.</text>
</comment>
<feature type="region of interest" description="Disordered" evidence="1">
    <location>
        <begin position="40"/>
        <end position="66"/>
    </location>
</feature>
<sequence>MRPASQIRLRVRIRAACTGLNHTHDTRQESPLRPEAVRVKRGHEGAGGDGALITPTRRYPGKKYLT</sequence>
<evidence type="ECO:0000313" key="3">
    <source>
        <dbReference type="Proteomes" id="UP000324222"/>
    </source>
</evidence>
<dbReference type="EMBL" id="VSRR010022207">
    <property type="protein sequence ID" value="MPC64519.1"/>
    <property type="molecule type" value="Genomic_DNA"/>
</dbReference>
<dbReference type="AlphaFoldDB" id="A0A5B7H3J8"/>
<keyword evidence="3" id="KW-1185">Reference proteome</keyword>
<proteinExistence type="predicted"/>